<keyword evidence="6" id="KW-1185">Reference proteome</keyword>
<organism evidence="5 6">
    <name type="scientific">Knufia fluminis</name>
    <dbReference type="NCBI Taxonomy" id="191047"/>
    <lineage>
        <taxon>Eukaryota</taxon>
        <taxon>Fungi</taxon>
        <taxon>Dikarya</taxon>
        <taxon>Ascomycota</taxon>
        <taxon>Pezizomycotina</taxon>
        <taxon>Eurotiomycetes</taxon>
        <taxon>Chaetothyriomycetidae</taxon>
        <taxon>Chaetothyriales</taxon>
        <taxon>Trichomeriaceae</taxon>
        <taxon>Knufia</taxon>
    </lineage>
</organism>
<dbReference type="InterPro" id="IPR004046">
    <property type="entry name" value="GST_C"/>
</dbReference>
<dbReference type="Gene3D" id="3.40.30.10">
    <property type="entry name" value="Glutaredoxin"/>
    <property type="match status" value="1"/>
</dbReference>
<dbReference type="InterPro" id="IPR036282">
    <property type="entry name" value="Glutathione-S-Trfase_C_sf"/>
</dbReference>
<dbReference type="EMBL" id="JAKLMC020000033">
    <property type="protein sequence ID" value="KAK5949711.1"/>
    <property type="molecule type" value="Genomic_DNA"/>
</dbReference>
<comment type="similarity">
    <text evidence="1 2">Belongs to the GST superfamily.</text>
</comment>
<accession>A0AAN8ELX1</accession>
<dbReference type="Pfam" id="PF02798">
    <property type="entry name" value="GST_N"/>
    <property type="match status" value="1"/>
</dbReference>
<dbReference type="PROSITE" id="PS50404">
    <property type="entry name" value="GST_NTER"/>
    <property type="match status" value="1"/>
</dbReference>
<dbReference type="Proteomes" id="UP001316803">
    <property type="component" value="Unassembled WGS sequence"/>
</dbReference>
<evidence type="ECO:0000313" key="5">
    <source>
        <dbReference type="EMBL" id="KAK5949711.1"/>
    </source>
</evidence>
<gene>
    <name evidence="5" type="ORF">OHC33_009308</name>
</gene>
<dbReference type="SUPFAM" id="SSF52833">
    <property type="entry name" value="Thioredoxin-like"/>
    <property type="match status" value="1"/>
</dbReference>
<dbReference type="PANTHER" id="PTHR44051:SF8">
    <property type="entry name" value="GLUTATHIONE S-TRANSFERASE GSTA"/>
    <property type="match status" value="1"/>
</dbReference>
<evidence type="ECO:0000313" key="6">
    <source>
        <dbReference type="Proteomes" id="UP001316803"/>
    </source>
</evidence>
<dbReference type="InterPro" id="IPR036249">
    <property type="entry name" value="Thioredoxin-like_sf"/>
</dbReference>
<dbReference type="SFLD" id="SFLDG00358">
    <property type="entry name" value="Main_(cytGST)"/>
    <property type="match status" value="1"/>
</dbReference>
<dbReference type="InterPro" id="IPR040079">
    <property type="entry name" value="Glutathione_S-Trfase"/>
</dbReference>
<dbReference type="AlphaFoldDB" id="A0AAN8ELX1"/>
<dbReference type="Gene3D" id="1.20.1050.10">
    <property type="match status" value="1"/>
</dbReference>
<comment type="caution">
    <text evidence="5">The sequence shown here is derived from an EMBL/GenBank/DDBJ whole genome shotgun (WGS) entry which is preliminary data.</text>
</comment>
<dbReference type="InterPro" id="IPR010987">
    <property type="entry name" value="Glutathione-S-Trfase_C-like"/>
</dbReference>
<dbReference type="Pfam" id="PF00043">
    <property type="entry name" value="GST_C"/>
    <property type="match status" value="1"/>
</dbReference>
<evidence type="ECO:0000259" key="4">
    <source>
        <dbReference type="PROSITE" id="PS50405"/>
    </source>
</evidence>
<evidence type="ECO:0000256" key="2">
    <source>
        <dbReference type="RuleBase" id="RU003494"/>
    </source>
</evidence>
<feature type="domain" description="GST N-terminal" evidence="3">
    <location>
        <begin position="1"/>
        <end position="81"/>
    </location>
</feature>
<dbReference type="SUPFAM" id="SSF47616">
    <property type="entry name" value="GST C-terminal domain-like"/>
    <property type="match status" value="1"/>
</dbReference>
<dbReference type="PROSITE" id="PS50405">
    <property type="entry name" value="GST_CTER"/>
    <property type="match status" value="1"/>
</dbReference>
<reference evidence="5 6" key="1">
    <citation type="submission" date="2022-12" db="EMBL/GenBank/DDBJ databases">
        <title>Genomic features and morphological characterization of a novel Knufia sp. strain isolated from spacecraft assembly facility.</title>
        <authorList>
            <person name="Teixeira M."/>
            <person name="Chander A.M."/>
            <person name="Stajich J.E."/>
            <person name="Venkateswaran K."/>
        </authorList>
    </citation>
    <scope>NUCLEOTIDE SEQUENCE [LARGE SCALE GENOMIC DNA]</scope>
    <source>
        <strain evidence="5 6">FJI-L2-BK-P2</strain>
    </source>
</reference>
<proteinExistence type="inferred from homology"/>
<sequence length="246" mass="27538">MLDVYLDPRTINCRKVLAGLDLTNTPHEVKSVGYFKGEQKSDWFTKINPFQTVPAATDGDMVLTESNAILQYGADLAGPTSAYPRDLKQRANVNRWLLWEASSWFPSCHVYFVEYIVKPFMKAVPDQAAIDKEAPNFNKLAKCLDDQLGKTKWIAGDEPTIADIAIASPMHLHAASKLPLDKYPNLKRWMMENVEKLPCWQKTQPAVEKALLPGNTNTTHTNGTTANGVHKAAVRATFNYTKDVFP</sequence>
<evidence type="ECO:0000259" key="3">
    <source>
        <dbReference type="PROSITE" id="PS50404"/>
    </source>
</evidence>
<evidence type="ECO:0008006" key="7">
    <source>
        <dbReference type="Google" id="ProtNLM"/>
    </source>
</evidence>
<dbReference type="InterPro" id="IPR004045">
    <property type="entry name" value="Glutathione_S-Trfase_N"/>
</dbReference>
<name>A0AAN8ELX1_9EURO</name>
<dbReference type="PANTHER" id="PTHR44051">
    <property type="entry name" value="GLUTATHIONE S-TRANSFERASE-RELATED"/>
    <property type="match status" value="1"/>
</dbReference>
<dbReference type="SFLD" id="SFLDS00019">
    <property type="entry name" value="Glutathione_Transferase_(cytos"/>
    <property type="match status" value="1"/>
</dbReference>
<evidence type="ECO:0000256" key="1">
    <source>
        <dbReference type="ARBA" id="ARBA00007409"/>
    </source>
</evidence>
<feature type="domain" description="GST C-terminal" evidence="4">
    <location>
        <begin position="86"/>
        <end position="216"/>
    </location>
</feature>
<protein>
    <recommendedName>
        <fullName evidence="7">Glutathione S-transferase</fullName>
    </recommendedName>
</protein>